<name>A0A183KXY5_9TREM</name>
<organism evidence="3">
    <name type="scientific">Schistosoma curassoni</name>
    <dbReference type="NCBI Taxonomy" id="6186"/>
    <lineage>
        <taxon>Eukaryota</taxon>
        <taxon>Metazoa</taxon>
        <taxon>Spiralia</taxon>
        <taxon>Lophotrochozoa</taxon>
        <taxon>Platyhelminthes</taxon>
        <taxon>Trematoda</taxon>
        <taxon>Digenea</taxon>
        <taxon>Strigeidida</taxon>
        <taxon>Schistosomatoidea</taxon>
        <taxon>Schistosomatidae</taxon>
        <taxon>Schistosoma</taxon>
    </lineage>
</organism>
<evidence type="ECO:0000313" key="2">
    <source>
        <dbReference type="Proteomes" id="UP000279833"/>
    </source>
</evidence>
<reference evidence="3" key="1">
    <citation type="submission" date="2016-06" db="UniProtKB">
        <authorList>
            <consortium name="WormBaseParasite"/>
        </authorList>
    </citation>
    <scope>IDENTIFICATION</scope>
</reference>
<accession>A0A183KXY5</accession>
<gene>
    <name evidence="1" type="ORF">SCUD_LOCUS19932</name>
</gene>
<sequence length="76" mass="8818">MWMYFAIRGLELSTRLHWLVFQHFLWRILHVSDELQSRQHESGLLGTRSAIASALPPIHLFLSPGYNSCYSSFPIS</sequence>
<dbReference type="EMBL" id="UZAK01043366">
    <property type="protein sequence ID" value="VDP70686.1"/>
    <property type="molecule type" value="Genomic_DNA"/>
</dbReference>
<protein>
    <submittedName>
        <fullName evidence="3">Secreted protein</fullName>
    </submittedName>
</protein>
<dbReference type="WBParaSite" id="SCUD_0001993501-mRNA-1">
    <property type="protein sequence ID" value="SCUD_0001993501-mRNA-1"/>
    <property type="gene ID" value="SCUD_0001993501"/>
</dbReference>
<evidence type="ECO:0000313" key="3">
    <source>
        <dbReference type="WBParaSite" id="SCUD_0001993501-mRNA-1"/>
    </source>
</evidence>
<evidence type="ECO:0000313" key="1">
    <source>
        <dbReference type="EMBL" id="VDP70686.1"/>
    </source>
</evidence>
<proteinExistence type="predicted"/>
<dbReference type="Proteomes" id="UP000279833">
    <property type="component" value="Unassembled WGS sequence"/>
</dbReference>
<keyword evidence="2" id="KW-1185">Reference proteome</keyword>
<reference evidence="1 2" key="2">
    <citation type="submission" date="2018-11" db="EMBL/GenBank/DDBJ databases">
        <authorList>
            <consortium name="Pathogen Informatics"/>
        </authorList>
    </citation>
    <scope>NUCLEOTIDE SEQUENCE [LARGE SCALE GENOMIC DNA]</scope>
    <source>
        <strain evidence="1">Dakar</strain>
        <strain evidence="2">Dakar, Senegal</strain>
    </source>
</reference>
<dbReference type="AlphaFoldDB" id="A0A183KXY5"/>